<dbReference type="PROSITE" id="PS50994">
    <property type="entry name" value="INTEGRASE"/>
    <property type="match status" value="1"/>
</dbReference>
<dbReference type="Gene3D" id="3.30.70.270">
    <property type="match status" value="2"/>
</dbReference>
<dbReference type="Pfam" id="PF17921">
    <property type="entry name" value="Integrase_H2C2"/>
    <property type="match status" value="1"/>
</dbReference>
<name>A0A438K4N5_VITVI</name>
<dbReference type="Pfam" id="PF24626">
    <property type="entry name" value="SH3_Tf2-1"/>
    <property type="match status" value="1"/>
</dbReference>
<dbReference type="SUPFAM" id="SSF53098">
    <property type="entry name" value="Ribonuclease H-like"/>
    <property type="match status" value="1"/>
</dbReference>
<evidence type="ECO:0000259" key="17">
    <source>
        <dbReference type="PROSITE" id="PS50878"/>
    </source>
</evidence>
<dbReference type="GO" id="GO:0006310">
    <property type="term" value="P:DNA recombination"/>
    <property type="evidence" value="ECO:0007669"/>
    <property type="project" value="UniProtKB-KW"/>
</dbReference>
<dbReference type="PROSITE" id="PS50878">
    <property type="entry name" value="RT_POL"/>
    <property type="match status" value="1"/>
</dbReference>
<dbReference type="PANTHER" id="PTHR37984:SF5">
    <property type="entry name" value="PROTEIN NYNRIN-LIKE"/>
    <property type="match status" value="1"/>
</dbReference>
<comment type="subcellular location">
    <subcellularLocation>
        <location evidence="1">Nucleus</location>
    </subcellularLocation>
</comment>
<dbReference type="GO" id="GO:0003964">
    <property type="term" value="F:RNA-directed DNA polymerase activity"/>
    <property type="evidence" value="ECO:0007669"/>
    <property type="project" value="UniProtKB-KW"/>
</dbReference>
<evidence type="ECO:0000256" key="13">
    <source>
        <dbReference type="ARBA" id="ARBA00023268"/>
    </source>
</evidence>
<dbReference type="GO" id="GO:0005634">
    <property type="term" value="C:nucleus"/>
    <property type="evidence" value="ECO:0007669"/>
    <property type="project" value="UniProtKB-SubCell"/>
</dbReference>
<feature type="coiled-coil region" evidence="14">
    <location>
        <begin position="322"/>
        <end position="349"/>
    </location>
</feature>
<dbReference type="InterPro" id="IPR056924">
    <property type="entry name" value="SH3_Tf2-1"/>
</dbReference>
<dbReference type="InterPro" id="IPR012337">
    <property type="entry name" value="RNaseH-like_sf"/>
</dbReference>
<keyword evidence="8" id="KW-0695">RNA-directed DNA polymerase</keyword>
<feature type="compositionally biased region" description="Basic and acidic residues" evidence="15">
    <location>
        <begin position="9"/>
        <end position="24"/>
    </location>
</feature>
<feature type="domain" description="Reverse transcriptase" evidence="17">
    <location>
        <begin position="1"/>
        <end position="234"/>
    </location>
</feature>
<dbReference type="CDD" id="cd01647">
    <property type="entry name" value="RT_LTR"/>
    <property type="match status" value="1"/>
</dbReference>
<keyword evidence="5" id="KW-0378">Hydrolase</keyword>
<keyword evidence="12" id="KW-0539">Nucleus</keyword>
<sequence length="727" mass="84642">MDDGSGEPMPKEIKEVLDEFKDVMPPELPKGLSPRREEDHKIELEPGARPLAMGPYKMTPLELEELRRQLKELLDAGFIQPSKAPYGAPVLFKKKHDGSLRMCINYRALNKVTGEIFHEARFKVRLLPSQDCGGDKPKTTCVTRYGSFEFLVMPFGLTNAPTTFCILMNKIFHPYLDKFVVVYLDDIVIYNNTLKEHVEHLRKVFKILRQNELYVKKEKCPFAKEEVSFLGLCIRDGKLMMDDSKVKAIQKWDPPTKVPQLRSFLGLVNYYRRCQHAFEDLKKVVIEEPMLALPDHTKVFEVHIDASDFAIGGVLMQERHPIAFKSRKLNDTKRRYTEQEKEMNIITQKKLSPKQARWQDFLAEFNYTLEYKPESANHVVDALSQNDLLYTKGRRLYVPKWGNIRRNLIKACHDTKWDGHPGQRRTRALLESAYYWPPIRDEVEAYVRTCLVCQQNKVEQQQPRGLLEPLPIAEHPWTASLWTSSSGYPNNKAILKARSQVLGLPKYIINDRDPRFNGKFWMELFKLMRSKLHFSTSFHPQTDGQTERMNALLELYLSTSSEATNKSSFELAIGQQPLTPHTLTIGYTGRNPATFKFVKEWHEQADIAHSYLDKAAKKMKKWVGKVSYRVELPPRLKIHLVFHVSYLKPYHEDKDDPSRGFSKRTPTTVVTSYDKEVEHVFADRVIRRRGVPHATEYLVKWKGLPESEASWEPEDALWQFQEQIERF</sequence>
<dbReference type="FunFam" id="3.30.70.270:FF:000003">
    <property type="entry name" value="Transposon Ty3-G Gag-Pol polyprotein"/>
    <property type="match status" value="1"/>
</dbReference>
<dbReference type="PROSITE" id="PS00598">
    <property type="entry name" value="CHROMO_1"/>
    <property type="match status" value="1"/>
</dbReference>
<dbReference type="AlphaFoldDB" id="A0A438K4N5"/>
<dbReference type="GO" id="GO:0003887">
    <property type="term" value="F:DNA-directed DNA polymerase activity"/>
    <property type="evidence" value="ECO:0007669"/>
    <property type="project" value="UniProtKB-KW"/>
</dbReference>
<evidence type="ECO:0000256" key="6">
    <source>
        <dbReference type="ARBA" id="ARBA00022842"/>
    </source>
</evidence>
<evidence type="ECO:0000256" key="2">
    <source>
        <dbReference type="ARBA" id="ARBA00022670"/>
    </source>
</evidence>
<dbReference type="InterPro" id="IPR036397">
    <property type="entry name" value="RNaseH_sf"/>
</dbReference>
<dbReference type="InterPro" id="IPR023779">
    <property type="entry name" value="Chromodomain_CS"/>
</dbReference>
<evidence type="ECO:0000256" key="12">
    <source>
        <dbReference type="ARBA" id="ARBA00023242"/>
    </source>
</evidence>
<dbReference type="GO" id="GO:0015074">
    <property type="term" value="P:DNA integration"/>
    <property type="evidence" value="ECO:0007669"/>
    <property type="project" value="UniProtKB-KW"/>
</dbReference>
<organism evidence="19 20">
    <name type="scientific">Vitis vinifera</name>
    <name type="common">Grape</name>
    <dbReference type="NCBI Taxonomy" id="29760"/>
    <lineage>
        <taxon>Eukaryota</taxon>
        <taxon>Viridiplantae</taxon>
        <taxon>Streptophyta</taxon>
        <taxon>Embryophyta</taxon>
        <taxon>Tracheophyta</taxon>
        <taxon>Spermatophyta</taxon>
        <taxon>Magnoliopsida</taxon>
        <taxon>eudicotyledons</taxon>
        <taxon>Gunneridae</taxon>
        <taxon>Pentapetalae</taxon>
        <taxon>rosids</taxon>
        <taxon>Vitales</taxon>
        <taxon>Vitaceae</taxon>
        <taxon>Viteae</taxon>
        <taxon>Vitis</taxon>
    </lineage>
</organism>
<protein>
    <submittedName>
        <fullName evidence="19">Retrovirus-related Pol polyprotein from transposon 17.6</fullName>
    </submittedName>
</protein>
<dbReference type="Gene3D" id="2.40.50.40">
    <property type="match status" value="1"/>
</dbReference>
<dbReference type="Gene3D" id="3.10.10.10">
    <property type="entry name" value="HIV Type 1 Reverse Transcriptase, subunit A, domain 1"/>
    <property type="match status" value="2"/>
</dbReference>
<proteinExistence type="predicted"/>
<keyword evidence="4" id="KW-0064">Aspartyl protease</keyword>
<keyword evidence="13" id="KW-0511">Multifunctional enzyme</keyword>
<dbReference type="PANTHER" id="PTHR37984">
    <property type="entry name" value="PROTEIN CBG26694"/>
    <property type="match status" value="1"/>
</dbReference>
<dbReference type="SMART" id="SM00298">
    <property type="entry name" value="CHROMO"/>
    <property type="match status" value="1"/>
</dbReference>
<evidence type="ECO:0000313" key="20">
    <source>
        <dbReference type="Proteomes" id="UP000288805"/>
    </source>
</evidence>
<dbReference type="PROSITE" id="PS50013">
    <property type="entry name" value="CHROMO_2"/>
    <property type="match status" value="1"/>
</dbReference>
<evidence type="ECO:0000256" key="7">
    <source>
        <dbReference type="ARBA" id="ARBA00022908"/>
    </source>
</evidence>
<dbReference type="GO" id="GO:0004190">
    <property type="term" value="F:aspartic-type endopeptidase activity"/>
    <property type="evidence" value="ECO:0007669"/>
    <property type="project" value="UniProtKB-KW"/>
</dbReference>
<dbReference type="SUPFAM" id="SSF54160">
    <property type="entry name" value="Chromo domain-like"/>
    <property type="match status" value="1"/>
</dbReference>
<dbReference type="InterPro" id="IPR041588">
    <property type="entry name" value="Integrase_H2C2"/>
</dbReference>
<keyword evidence="7" id="KW-0229">DNA integration</keyword>
<evidence type="ECO:0000256" key="8">
    <source>
        <dbReference type="ARBA" id="ARBA00022918"/>
    </source>
</evidence>
<keyword evidence="9" id="KW-0239">DNA-directed DNA polymerase</keyword>
<accession>A0A438K4N5</accession>
<evidence type="ECO:0000256" key="15">
    <source>
        <dbReference type="SAM" id="MobiDB-lite"/>
    </source>
</evidence>
<evidence type="ECO:0000256" key="3">
    <source>
        <dbReference type="ARBA" id="ARBA00022723"/>
    </source>
</evidence>
<keyword evidence="6" id="KW-0460">Magnesium</keyword>
<evidence type="ECO:0000256" key="1">
    <source>
        <dbReference type="ARBA" id="ARBA00004123"/>
    </source>
</evidence>
<dbReference type="GO" id="GO:0006508">
    <property type="term" value="P:proteolysis"/>
    <property type="evidence" value="ECO:0007669"/>
    <property type="project" value="UniProtKB-KW"/>
</dbReference>
<dbReference type="Proteomes" id="UP000288805">
    <property type="component" value="Unassembled WGS sequence"/>
</dbReference>
<dbReference type="InterPro" id="IPR000953">
    <property type="entry name" value="Chromo/chromo_shadow_dom"/>
</dbReference>
<evidence type="ECO:0000256" key="11">
    <source>
        <dbReference type="ARBA" id="ARBA00023172"/>
    </source>
</evidence>
<keyword evidence="14" id="KW-0175">Coiled coil</keyword>
<keyword evidence="2" id="KW-0645">Protease</keyword>
<evidence type="ECO:0000256" key="9">
    <source>
        <dbReference type="ARBA" id="ARBA00022932"/>
    </source>
</evidence>
<keyword evidence="10" id="KW-0238">DNA-binding</keyword>
<dbReference type="InterPro" id="IPR023780">
    <property type="entry name" value="Chromo_domain"/>
</dbReference>
<reference evidence="19 20" key="1">
    <citation type="journal article" date="2018" name="PLoS Genet.">
        <title>Population sequencing reveals clonal diversity and ancestral inbreeding in the grapevine cultivar Chardonnay.</title>
        <authorList>
            <person name="Roach M.J."/>
            <person name="Johnson D.L."/>
            <person name="Bohlmann J."/>
            <person name="van Vuuren H.J."/>
            <person name="Jones S.J."/>
            <person name="Pretorius I.S."/>
            <person name="Schmidt S.A."/>
            <person name="Borneman A.R."/>
        </authorList>
    </citation>
    <scope>NUCLEOTIDE SEQUENCE [LARGE SCALE GENOMIC DNA]</scope>
    <source>
        <strain evidence="20">cv. Chardonnay</strain>
        <tissue evidence="19">Leaf</tissue>
    </source>
</reference>
<keyword evidence="9" id="KW-0548">Nucleotidyltransferase</keyword>
<keyword evidence="11" id="KW-0233">DNA recombination</keyword>
<dbReference type="InterPro" id="IPR050951">
    <property type="entry name" value="Retrovirus_Pol_polyprotein"/>
</dbReference>
<dbReference type="Pfam" id="PF17919">
    <property type="entry name" value="RT_RNaseH_2"/>
    <property type="match status" value="1"/>
</dbReference>
<dbReference type="InterPro" id="IPR016197">
    <property type="entry name" value="Chromo-like_dom_sf"/>
</dbReference>
<evidence type="ECO:0000313" key="19">
    <source>
        <dbReference type="EMBL" id="RVX16173.1"/>
    </source>
</evidence>
<dbReference type="EMBL" id="QGNW01000016">
    <property type="protein sequence ID" value="RVX16173.1"/>
    <property type="molecule type" value="Genomic_DNA"/>
</dbReference>
<dbReference type="CDD" id="cd09274">
    <property type="entry name" value="RNase_HI_RT_Ty3"/>
    <property type="match status" value="1"/>
</dbReference>
<feature type="domain" description="Integrase catalytic" evidence="18">
    <location>
        <begin position="492"/>
        <end position="600"/>
    </location>
</feature>
<dbReference type="GO" id="GO:0003677">
    <property type="term" value="F:DNA binding"/>
    <property type="evidence" value="ECO:0007669"/>
    <property type="project" value="UniProtKB-KW"/>
</dbReference>
<keyword evidence="3" id="KW-0479">Metal-binding</keyword>
<comment type="caution">
    <text evidence="19">The sequence shown here is derived from an EMBL/GenBank/DDBJ whole genome shotgun (WGS) entry which is preliminary data.</text>
</comment>
<dbReference type="SUPFAM" id="SSF56672">
    <property type="entry name" value="DNA/RNA polymerases"/>
    <property type="match status" value="1"/>
</dbReference>
<feature type="region of interest" description="Disordered" evidence="15">
    <location>
        <begin position="1"/>
        <end position="41"/>
    </location>
</feature>
<dbReference type="InterPro" id="IPR043128">
    <property type="entry name" value="Rev_trsase/Diguanyl_cyclase"/>
</dbReference>
<dbReference type="Gene3D" id="1.10.340.70">
    <property type="match status" value="1"/>
</dbReference>
<dbReference type="GO" id="GO:0046872">
    <property type="term" value="F:metal ion binding"/>
    <property type="evidence" value="ECO:0007669"/>
    <property type="project" value="UniProtKB-KW"/>
</dbReference>
<dbReference type="InterPro" id="IPR000477">
    <property type="entry name" value="RT_dom"/>
</dbReference>
<dbReference type="InterPro" id="IPR001584">
    <property type="entry name" value="Integrase_cat-core"/>
</dbReference>
<dbReference type="Pfam" id="PF00078">
    <property type="entry name" value="RVT_1"/>
    <property type="match status" value="1"/>
</dbReference>
<evidence type="ECO:0000259" key="18">
    <source>
        <dbReference type="PROSITE" id="PS50994"/>
    </source>
</evidence>
<evidence type="ECO:0000256" key="10">
    <source>
        <dbReference type="ARBA" id="ARBA00023125"/>
    </source>
</evidence>
<evidence type="ECO:0000256" key="4">
    <source>
        <dbReference type="ARBA" id="ARBA00022750"/>
    </source>
</evidence>
<dbReference type="Pfam" id="PF00385">
    <property type="entry name" value="Chromo"/>
    <property type="match status" value="1"/>
</dbReference>
<dbReference type="InterPro" id="IPR041577">
    <property type="entry name" value="RT_RNaseH_2"/>
</dbReference>
<gene>
    <name evidence="19" type="primary">pol_934</name>
    <name evidence="19" type="ORF">CK203_014396</name>
</gene>
<dbReference type="Gene3D" id="3.30.420.10">
    <property type="entry name" value="Ribonuclease H-like superfamily/Ribonuclease H"/>
    <property type="match status" value="1"/>
</dbReference>
<evidence type="ECO:0000256" key="5">
    <source>
        <dbReference type="ARBA" id="ARBA00022801"/>
    </source>
</evidence>
<evidence type="ECO:0000259" key="16">
    <source>
        <dbReference type="PROSITE" id="PS50013"/>
    </source>
</evidence>
<dbReference type="InterPro" id="IPR043502">
    <property type="entry name" value="DNA/RNA_pol_sf"/>
</dbReference>
<keyword evidence="9" id="KW-0808">Transferase</keyword>
<feature type="domain" description="Chromo" evidence="16">
    <location>
        <begin position="675"/>
        <end position="727"/>
    </location>
</feature>
<evidence type="ECO:0000256" key="14">
    <source>
        <dbReference type="SAM" id="Coils"/>
    </source>
</evidence>